<gene>
    <name evidence="1" type="ORF">HMPREF1124_0784</name>
</gene>
<accession>F9PCY7</accession>
<dbReference type="EMBL" id="AFUQ01000001">
    <property type="protein sequence ID" value="EGV15066.1"/>
    <property type="molecule type" value="Genomic_DNA"/>
</dbReference>
<proteinExistence type="predicted"/>
<dbReference type="Proteomes" id="UP000003399">
    <property type="component" value="Unassembled WGS sequence"/>
</dbReference>
<organism evidence="1 2">
    <name type="scientific">Streptococcus infantis X</name>
    <dbReference type="NCBI Taxonomy" id="997830"/>
    <lineage>
        <taxon>Bacteria</taxon>
        <taxon>Bacillati</taxon>
        <taxon>Bacillota</taxon>
        <taxon>Bacilli</taxon>
        <taxon>Lactobacillales</taxon>
        <taxon>Streptococcaceae</taxon>
        <taxon>Streptococcus</taxon>
    </lineage>
</organism>
<sequence>MPLDYIREHGYVIEQQAFPQIPYLDIVKQHLLGGKTI</sequence>
<dbReference type="eggNOG" id="COG3331">
    <property type="taxonomic scope" value="Bacteria"/>
</dbReference>
<evidence type="ECO:0000313" key="2">
    <source>
        <dbReference type="Proteomes" id="UP000003399"/>
    </source>
</evidence>
<protein>
    <submittedName>
        <fullName evidence="1">Holliday junction resolvase RecU family protein</fullName>
    </submittedName>
</protein>
<dbReference type="PATRIC" id="fig|997830.4.peg.274"/>
<evidence type="ECO:0000313" key="1">
    <source>
        <dbReference type="EMBL" id="EGV15066.1"/>
    </source>
</evidence>
<name>F9PCY7_9STRE</name>
<dbReference type="AlphaFoldDB" id="F9PCY7"/>
<comment type="caution">
    <text evidence="1">The sequence shown here is derived from an EMBL/GenBank/DDBJ whole genome shotgun (WGS) entry which is preliminary data.</text>
</comment>
<reference evidence="1 2" key="1">
    <citation type="submission" date="2011-07" db="EMBL/GenBank/DDBJ databases">
        <authorList>
            <person name="Harkins D.M."/>
            <person name="Madupu R."/>
            <person name="Durkin A.S."/>
            <person name="Torralba M."/>
            <person name="Methe B."/>
            <person name="Sutton G.G."/>
            <person name="Nelson K.E."/>
        </authorList>
    </citation>
    <scope>NUCLEOTIDE SEQUENCE [LARGE SCALE GENOMIC DNA]</scope>
    <source>
        <strain evidence="1 2">X</strain>
    </source>
</reference>